<name>A0ABR8YG61_9MICC</name>
<dbReference type="Gene3D" id="1.25.40.10">
    <property type="entry name" value="Tetratricopeptide repeat domain"/>
    <property type="match status" value="1"/>
</dbReference>
<dbReference type="RefSeq" id="WP_191746050.1">
    <property type="nucleotide sequence ID" value="NZ_JACSQC010000002.1"/>
</dbReference>
<protein>
    <submittedName>
        <fullName evidence="1">XRE family transcriptional regulator</fullName>
    </submittedName>
</protein>
<reference evidence="1 2" key="1">
    <citation type="submission" date="2020-08" db="EMBL/GenBank/DDBJ databases">
        <title>A Genomic Blueprint of the Chicken Gut Microbiome.</title>
        <authorList>
            <person name="Gilroy R."/>
            <person name="Ravi A."/>
            <person name="Getino M."/>
            <person name="Pursley I."/>
            <person name="Horton D.L."/>
            <person name="Alikhan N.-F."/>
            <person name="Baker D."/>
            <person name="Gharbi K."/>
            <person name="Hall N."/>
            <person name="Watson M."/>
            <person name="Adriaenssens E.M."/>
            <person name="Foster-Nyarko E."/>
            <person name="Jarju S."/>
            <person name="Secka A."/>
            <person name="Antonio M."/>
            <person name="Oren A."/>
            <person name="Chaudhuri R."/>
            <person name="La Ragione R.M."/>
            <person name="Hildebrand F."/>
            <person name="Pallen M.J."/>
        </authorList>
    </citation>
    <scope>NUCLEOTIDE SEQUENCE [LARGE SCALE GENOMIC DNA]</scope>
    <source>
        <strain evidence="1 2">Sa2BUA2</strain>
    </source>
</reference>
<accession>A0ABR8YG61</accession>
<evidence type="ECO:0000313" key="2">
    <source>
        <dbReference type="Proteomes" id="UP000652763"/>
    </source>
</evidence>
<proteinExistence type="predicted"/>
<comment type="caution">
    <text evidence="1">The sequence shown here is derived from an EMBL/GenBank/DDBJ whole genome shotgun (WGS) entry which is preliminary data.</text>
</comment>
<gene>
    <name evidence="1" type="ORF">H9638_04700</name>
</gene>
<evidence type="ECO:0000313" key="1">
    <source>
        <dbReference type="EMBL" id="MBD8043107.1"/>
    </source>
</evidence>
<dbReference type="Proteomes" id="UP000652763">
    <property type="component" value="Unassembled WGS sequence"/>
</dbReference>
<dbReference type="EMBL" id="JACSQC010000002">
    <property type="protein sequence ID" value="MBD8043107.1"/>
    <property type="molecule type" value="Genomic_DNA"/>
</dbReference>
<dbReference type="InterPro" id="IPR011990">
    <property type="entry name" value="TPR-like_helical_dom_sf"/>
</dbReference>
<keyword evidence="2" id="KW-1185">Reference proteome</keyword>
<sequence>MSLLEGGRREPGRAMMRQFAERLAAAPGNTPRPAGPDGALYLGLAAHQFWDERDYVRARDCAAAGAGAALAEHAPPEWWALTFLAARCQLKLGDFEGCVMQASLLARHPLALQQLSLRARAKALLATAHQGRGHLSEAVRQAEAAVAAAQKAPAGNDGLLEAYQALAAALTESGRLAQAWEICRVFLVPLLDTVPDSQLAGKGFWTVGNVAFRRGDRVAGLRFHQQAASLLSPRLDLGLWASFNKASASMRLSSGLHDDQTLICIEHAETALAVVGGSVTDALDLLHSRGRWQHLQGNHAEAVRLLSAAYAERAVLAPQTAAEVALQLGLSLASLGRSCAAAARLEESEALFRKAGAADRSGHAKALAASLSQGCQG</sequence>
<organism evidence="1 2">
    <name type="scientific">Arthrobacter pullicola</name>
    <dbReference type="NCBI Taxonomy" id="2762224"/>
    <lineage>
        <taxon>Bacteria</taxon>
        <taxon>Bacillati</taxon>
        <taxon>Actinomycetota</taxon>
        <taxon>Actinomycetes</taxon>
        <taxon>Micrococcales</taxon>
        <taxon>Micrococcaceae</taxon>
        <taxon>Arthrobacter</taxon>
    </lineage>
</organism>
<dbReference type="SUPFAM" id="SSF48452">
    <property type="entry name" value="TPR-like"/>
    <property type="match status" value="1"/>
</dbReference>